<dbReference type="Pfam" id="PF02129">
    <property type="entry name" value="Peptidase_S15"/>
    <property type="match status" value="1"/>
</dbReference>
<dbReference type="Gene3D" id="2.60.120.260">
    <property type="entry name" value="Galactose-binding domain-like"/>
    <property type="match status" value="1"/>
</dbReference>
<keyword evidence="2" id="KW-0378">Hydrolase</keyword>
<evidence type="ECO:0000313" key="2">
    <source>
        <dbReference type="EMBL" id="CAD7806509.1"/>
    </source>
</evidence>
<protein>
    <submittedName>
        <fullName evidence="2">Cocaine esterase</fullName>
        <ecNumber evidence="2">3.1.1.84</ecNumber>
    </submittedName>
</protein>
<dbReference type="Proteomes" id="UP000662618">
    <property type="component" value="Unassembled WGS sequence"/>
</dbReference>
<accession>A0A9N8MNC8</accession>
<dbReference type="Gene3D" id="3.40.50.1820">
    <property type="entry name" value="alpha/beta hydrolase"/>
    <property type="match status" value="1"/>
</dbReference>
<dbReference type="Gene3D" id="1.10.3020.10">
    <property type="entry name" value="alpha-amino acid ester hydrolase ( Helical cap domain)"/>
    <property type="match status" value="1"/>
</dbReference>
<reference evidence="2" key="1">
    <citation type="submission" date="2020-12" db="EMBL/GenBank/DDBJ databases">
        <authorList>
            <person name="Rodrigo-Torres L."/>
            <person name="Arahal R. D."/>
            <person name="Lucena T."/>
        </authorList>
    </citation>
    <scope>NUCLEOTIDE SEQUENCE</scope>
    <source>
        <strain evidence="2">CECT 9390</strain>
    </source>
</reference>
<dbReference type="EMBL" id="CAJIMS010000001">
    <property type="protein sequence ID" value="CAD7806509.1"/>
    <property type="molecule type" value="Genomic_DNA"/>
</dbReference>
<comment type="caution">
    <text evidence="2">The sequence shown here is derived from an EMBL/GenBank/DDBJ whole genome shotgun (WGS) entry which is preliminary data.</text>
</comment>
<proteinExistence type="predicted"/>
<dbReference type="SUPFAM" id="SSF53474">
    <property type="entry name" value="alpha/beta-Hydrolases"/>
    <property type="match status" value="1"/>
</dbReference>
<evidence type="ECO:0000313" key="3">
    <source>
        <dbReference type="Proteomes" id="UP000662618"/>
    </source>
</evidence>
<name>A0A9N8MNC8_9FLAO</name>
<dbReference type="RefSeq" id="WP_162087922.1">
    <property type="nucleotide sequence ID" value="NZ_CAJIMS010000001.1"/>
</dbReference>
<dbReference type="EC" id="3.1.1.84" evidence="2"/>
<dbReference type="NCBIfam" id="TIGR00976">
    <property type="entry name" value="CocE_NonD"/>
    <property type="match status" value="1"/>
</dbReference>
<dbReference type="InterPro" id="IPR005674">
    <property type="entry name" value="CocE/Ser_esterase"/>
</dbReference>
<organism evidence="2 3">
    <name type="scientific">Chryseobacterium aquaeductus</name>
    <dbReference type="NCBI Taxonomy" id="2675056"/>
    <lineage>
        <taxon>Bacteria</taxon>
        <taxon>Pseudomonadati</taxon>
        <taxon>Bacteroidota</taxon>
        <taxon>Flavobacteriia</taxon>
        <taxon>Flavobacteriales</taxon>
        <taxon>Weeksellaceae</taxon>
        <taxon>Chryseobacterium group</taxon>
        <taxon>Chryseobacterium</taxon>
    </lineage>
</organism>
<dbReference type="GO" id="GO:0016787">
    <property type="term" value="F:hydrolase activity"/>
    <property type="evidence" value="ECO:0007669"/>
    <property type="project" value="UniProtKB-KW"/>
</dbReference>
<dbReference type="SUPFAM" id="SSF49785">
    <property type="entry name" value="Galactose-binding domain-like"/>
    <property type="match status" value="1"/>
</dbReference>
<dbReference type="InterPro" id="IPR029058">
    <property type="entry name" value="AB_hydrolase_fold"/>
</dbReference>
<dbReference type="InterPro" id="IPR000383">
    <property type="entry name" value="Xaa-Pro-like_dom"/>
</dbReference>
<dbReference type="InterPro" id="IPR008979">
    <property type="entry name" value="Galactose-bd-like_sf"/>
</dbReference>
<gene>
    <name evidence="2" type="primary">cocE_1</name>
    <name evidence="2" type="ORF">CHRY9390_01521</name>
</gene>
<sequence length="750" mass="88150">MKNWSLFYLMKITLLIVVLYSSNFHSQKLYFKKIEFENPEFENKILTLNKELLKIYNEKDSLKYLDNHLRFQMLNGDKEGALSTINKLRLFFKNSYPDYSRIAAIQFEIFILARKENNTNDIKTDYEKIFKEKYRKLPIQSKVLIPYSFKYKKGHNKKEINKILRDSIVQDSISLKNAILLCKNYNTLITIENTFSIAEGLVKNLDEEEFLVRDSIIIKTKKGNELSLGFIKYKKEENKVPAILNFSIYNKLKFDSAERINTMKGYVIVNAFSKGVYLSKDEIAPFKFETEDVNEVINWIIKQPWSNGKVGMIGGSYDGFSQWAATKNIHQALKTIIPYVSVGFGIDFPMENNVFNTYMIRWSEYVMKSRYSEYDDSSNNKWIKLVNKLYKKGVEFKKLDILNGNNDPIFQEWLKHPSFDKFWQSKIPYKKDFAKINIPILTFTGYFDDDQRGAMYYYNEHHKYNKNPNHYLVIGPYDHFGAQGSIKNNMRGYIIDSTANIDIDKLSYEWFDYILKGKEKPKFLKDKINYQVMATNQWKNAPSIDKISNKKLKLFLSNYKLLETKPISNYISQKIDLSNRKDTLQNFDRYKILDSVIDSRILNEKLIFESNKFDHPFEINGSFIGNIKTSINKKDIDITIKLFESMPNGKYFLLSSYLGRASYAKNKEKRQLLTPDRIEEIPIHNTYFVSKKIEKGSKLIVVLGVNKTPYEQINYGTGKDVSEETIADAKEPLEIKWYNDSYIEIPIMQE</sequence>
<keyword evidence="3" id="KW-1185">Reference proteome</keyword>
<feature type="domain" description="Xaa-Pro dipeptidyl-peptidase-like" evidence="1">
    <location>
        <begin position="235"/>
        <end position="480"/>
    </location>
</feature>
<evidence type="ECO:0000259" key="1">
    <source>
        <dbReference type="Pfam" id="PF02129"/>
    </source>
</evidence>
<dbReference type="AlphaFoldDB" id="A0A9N8MNC8"/>